<gene>
    <name evidence="1" type="ORF">N7476_004714</name>
</gene>
<sequence>MSLYLLQSPIGHCKIATVYSIKSRGGHLPDASVFRAGRPRYLPTNSVTTAAQHTITAMPKLLSRLTKWFGLEVVHVIVVRRSRHGDLRFLHSTFPPDHPSEITLTLEEEETKAMKEGTFCYY</sequence>
<accession>A0A9W9U4S9</accession>
<dbReference type="Proteomes" id="UP001147746">
    <property type="component" value="Unassembled WGS sequence"/>
</dbReference>
<evidence type="ECO:0000313" key="2">
    <source>
        <dbReference type="Proteomes" id="UP001147746"/>
    </source>
</evidence>
<name>A0A9W9U4S9_9EURO</name>
<reference evidence="1" key="2">
    <citation type="journal article" date="2023" name="IMA Fungus">
        <title>Comparative genomic study of the Penicillium genus elucidates a diverse pangenome and 15 lateral gene transfer events.</title>
        <authorList>
            <person name="Petersen C."/>
            <person name="Sorensen T."/>
            <person name="Nielsen M.R."/>
            <person name="Sondergaard T.E."/>
            <person name="Sorensen J.L."/>
            <person name="Fitzpatrick D.A."/>
            <person name="Frisvad J.C."/>
            <person name="Nielsen K.L."/>
        </authorList>
    </citation>
    <scope>NUCLEOTIDE SEQUENCE</scope>
    <source>
        <strain evidence="1">IBT 21472</strain>
    </source>
</reference>
<evidence type="ECO:0000313" key="1">
    <source>
        <dbReference type="EMBL" id="KAJ5318294.1"/>
    </source>
</evidence>
<dbReference type="EMBL" id="JAPZBO010000004">
    <property type="protein sequence ID" value="KAJ5318294.1"/>
    <property type="molecule type" value="Genomic_DNA"/>
</dbReference>
<proteinExistence type="predicted"/>
<comment type="caution">
    <text evidence="1">The sequence shown here is derived from an EMBL/GenBank/DDBJ whole genome shotgun (WGS) entry which is preliminary data.</text>
</comment>
<organism evidence="1 2">
    <name type="scientific">Penicillium atrosanguineum</name>
    <dbReference type="NCBI Taxonomy" id="1132637"/>
    <lineage>
        <taxon>Eukaryota</taxon>
        <taxon>Fungi</taxon>
        <taxon>Dikarya</taxon>
        <taxon>Ascomycota</taxon>
        <taxon>Pezizomycotina</taxon>
        <taxon>Eurotiomycetes</taxon>
        <taxon>Eurotiomycetidae</taxon>
        <taxon>Eurotiales</taxon>
        <taxon>Aspergillaceae</taxon>
        <taxon>Penicillium</taxon>
    </lineage>
</organism>
<keyword evidence="2" id="KW-1185">Reference proteome</keyword>
<reference evidence="1" key="1">
    <citation type="submission" date="2022-12" db="EMBL/GenBank/DDBJ databases">
        <authorList>
            <person name="Petersen C."/>
        </authorList>
    </citation>
    <scope>NUCLEOTIDE SEQUENCE</scope>
    <source>
        <strain evidence="1">IBT 21472</strain>
    </source>
</reference>
<dbReference type="AlphaFoldDB" id="A0A9W9U4S9"/>
<protein>
    <submittedName>
        <fullName evidence="1">Uncharacterized protein</fullName>
    </submittedName>
</protein>